<evidence type="ECO:0000313" key="4">
    <source>
        <dbReference type="Proteomes" id="UP001305414"/>
    </source>
</evidence>
<protein>
    <submittedName>
        <fullName evidence="3">Uncharacterized protein</fullName>
    </submittedName>
</protein>
<feature type="region of interest" description="Disordered" evidence="1">
    <location>
        <begin position="1"/>
        <end position="34"/>
    </location>
</feature>
<feature type="transmembrane region" description="Helical" evidence="2">
    <location>
        <begin position="77"/>
        <end position="99"/>
    </location>
</feature>
<keyword evidence="2" id="KW-0472">Membrane</keyword>
<organism evidence="3 4">
    <name type="scientific">Xylaria bambusicola</name>
    <dbReference type="NCBI Taxonomy" id="326684"/>
    <lineage>
        <taxon>Eukaryota</taxon>
        <taxon>Fungi</taxon>
        <taxon>Dikarya</taxon>
        <taxon>Ascomycota</taxon>
        <taxon>Pezizomycotina</taxon>
        <taxon>Sordariomycetes</taxon>
        <taxon>Xylariomycetidae</taxon>
        <taxon>Xylariales</taxon>
        <taxon>Xylariaceae</taxon>
        <taxon>Xylaria</taxon>
    </lineage>
</organism>
<name>A0AAN7UTX7_9PEZI</name>
<dbReference type="AlphaFoldDB" id="A0AAN7UTX7"/>
<gene>
    <name evidence="3" type="ORF">RRF57_007570</name>
</gene>
<accession>A0AAN7UTX7</accession>
<dbReference type="Proteomes" id="UP001305414">
    <property type="component" value="Unassembled WGS sequence"/>
</dbReference>
<comment type="caution">
    <text evidence="3">The sequence shown here is derived from an EMBL/GenBank/DDBJ whole genome shotgun (WGS) entry which is preliminary data.</text>
</comment>
<keyword evidence="4" id="KW-1185">Reference proteome</keyword>
<keyword evidence="2" id="KW-0812">Transmembrane</keyword>
<evidence type="ECO:0000256" key="1">
    <source>
        <dbReference type="SAM" id="MobiDB-lite"/>
    </source>
</evidence>
<evidence type="ECO:0000313" key="3">
    <source>
        <dbReference type="EMBL" id="KAK5631856.1"/>
    </source>
</evidence>
<proteinExistence type="predicted"/>
<keyword evidence="2" id="KW-1133">Transmembrane helix</keyword>
<feature type="transmembrane region" description="Helical" evidence="2">
    <location>
        <begin position="53"/>
        <end position="71"/>
    </location>
</feature>
<evidence type="ECO:0000256" key="2">
    <source>
        <dbReference type="SAM" id="Phobius"/>
    </source>
</evidence>
<sequence length="119" mass="12882">MTDVKMADIVGDEPRATPSDYASDPEHPASSCAEVTQEGVKAMEAISMTWSKWGLIAAYFGIFLMAFTTSLEGQVTYNLTAFATSSFSSHSLIATVYVIQGVVNGMSESKRAEEERLTL</sequence>
<dbReference type="EMBL" id="JAWHQM010000021">
    <property type="protein sequence ID" value="KAK5631856.1"/>
    <property type="molecule type" value="Genomic_DNA"/>
</dbReference>
<reference evidence="3 4" key="1">
    <citation type="submission" date="2023-10" db="EMBL/GenBank/DDBJ databases">
        <title>Draft genome sequence of Xylaria bambusicola isolate GMP-LS, the root and basal stem rot pathogen of sugarcane in Indonesia.</title>
        <authorList>
            <person name="Selvaraj P."/>
            <person name="Muralishankar V."/>
            <person name="Muruganantham S."/>
            <person name="Sp S."/>
            <person name="Haryani S."/>
            <person name="Lau K.J.X."/>
            <person name="Naqvi N.I."/>
        </authorList>
    </citation>
    <scope>NUCLEOTIDE SEQUENCE [LARGE SCALE GENOMIC DNA]</scope>
    <source>
        <strain evidence="3">GMP-LS</strain>
    </source>
</reference>